<feature type="region of interest" description="Disordered" evidence="1">
    <location>
        <begin position="73"/>
        <end position="92"/>
    </location>
</feature>
<dbReference type="Proteomes" id="UP001176961">
    <property type="component" value="Unassembled WGS sequence"/>
</dbReference>
<keyword evidence="2" id="KW-0812">Transmembrane</keyword>
<evidence type="ECO:0000313" key="4">
    <source>
        <dbReference type="Proteomes" id="UP001176961"/>
    </source>
</evidence>
<evidence type="ECO:0000256" key="1">
    <source>
        <dbReference type="SAM" id="MobiDB-lite"/>
    </source>
</evidence>
<proteinExistence type="predicted"/>
<name>A0AA36GG10_CYLNA</name>
<organism evidence="3 4">
    <name type="scientific">Cylicocyclus nassatus</name>
    <name type="common">Nematode worm</name>
    <dbReference type="NCBI Taxonomy" id="53992"/>
    <lineage>
        <taxon>Eukaryota</taxon>
        <taxon>Metazoa</taxon>
        <taxon>Ecdysozoa</taxon>
        <taxon>Nematoda</taxon>
        <taxon>Chromadorea</taxon>
        <taxon>Rhabditida</taxon>
        <taxon>Rhabditina</taxon>
        <taxon>Rhabditomorpha</taxon>
        <taxon>Strongyloidea</taxon>
        <taxon>Strongylidae</taxon>
        <taxon>Cylicocyclus</taxon>
    </lineage>
</organism>
<accession>A0AA36GG10</accession>
<dbReference type="AlphaFoldDB" id="A0AA36GG10"/>
<comment type="caution">
    <text evidence="3">The sequence shown here is derived from an EMBL/GenBank/DDBJ whole genome shotgun (WGS) entry which is preliminary data.</text>
</comment>
<keyword evidence="2" id="KW-1133">Transmembrane helix</keyword>
<gene>
    <name evidence="3" type="ORF">CYNAS_LOCUS1626</name>
</gene>
<sequence length="92" mass="11077">MIDTFYQGYSQYRETIYIVFGIVCLISWLAFNVYAVRDYFCPIYFRRKYSDITMKAVDDYYRKFRQANTLSLSLKSNPPPQHNTSELDRFIV</sequence>
<keyword evidence="2" id="KW-0472">Membrane</keyword>
<keyword evidence="4" id="KW-1185">Reference proteome</keyword>
<evidence type="ECO:0000256" key="2">
    <source>
        <dbReference type="SAM" id="Phobius"/>
    </source>
</evidence>
<evidence type="ECO:0000313" key="3">
    <source>
        <dbReference type="EMBL" id="CAJ0589643.1"/>
    </source>
</evidence>
<dbReference type="EMBL" id="CATQJL010000001">
    <property type="protein sequence ID" value="CAJ0589643.1"/>
    <property type="molecule type" value="Genomic_DNA"/>
</dbReference>
<feature type="transmembrane region" description="Helical" evidence="2">
    <location>
        <begin position="15"/>
        <end position="36"/>
    </location>
</feature>
<protein>
    <submittedName>
        <fullName evidence="3">Uncharacterized protein</fullName>
    </submittedName>
</protein>
<reference evidence="3" key="1">
    <citation type="submission" date="2023-07" db="EMBL/GenBank/DDBJ databases">
        <authorList>
            <consortium name="CYATHOMIX"/>
        </authorList>
    </citation>
    <scope>NUCLEOTIDE SEQUENCE</scope>
    <source>
        <strain evidence="3">N/A</strain>
    </source>
</reference>